<keyword evidence="2" id="KW-1185">Reference proteome</keyword>
<name>A0A1B2HUS4_9PSEU</name>
<dbReference type="InterPro" id="IPR046026">
    <property type="entry name" value="DUF5984"/>
</dbReference>
<dbReference type="Pfam" id="PF19446">
    <property type="entry name" value="DUF5984"/>
    <property type="match status" value="1"/>
</dbReference>
<evidence type="ECO:0000313" key="1">
    <source>
        <dbReference type="EMBL" id="ANZ41448.1"/>
    </source>
</evidence>
<organism evidence="1 2">
    <name type="scientific">Lentzea guizhouensis</name>
    <dbReference type="NCBI Taxonomy" id="1586287"/>
    <lineage>
        <taxon>Bacteria</taxon>
        <taxon>Bacillati</taxon>
        <taxon>Actinomycetota</taxon>
        <taxon>Actinomycetes</taxon>
        <taxon>Pseudonocardiales</taxon>
        <taxon>Pseudonocardiaceae</taxon>
        <taxon>Lentzea</taxon>
    </lineage>
</organism>
<dbReference type="KEGG" id="led:BBK82_41345"/>
<dbReference type="AlphaFoldDB" id="A0A1B2HUS4"/>
<evidence type="ECO:0000313" key="2">
    <source>
        <dbReference type="Proteomes" id="UP000093053"/>
    </source>
</evidence>
<proteinExistence type="predicted"/>
<dbReference type="EMBL" id="CP016793">
    <property type="protein sequence ID" value="ANZ41448.1"/>
    <property type="molecule type" value="Genomic_DNA"/>
</dbReference>
<reference evidence="1 2" key="1">
    <citation type="submission" date="2016-07" db="EMBL/GenBank/DDBJ databases">
        <title>Complete genome sequence of the Lentzea guizhouensis DHS C013.</title>
        <authorList>
            <person name="Cao C."/>
        </authorList>
    </citation>
    <scope>NUCLEOTIDE SEQUENCE [LARGE SCALE GENOMIC DNA]</scope>
    <source>
        <strain evidence="1 2">DHS C013</strain>
    </source>
</reference>
<dbReference type="Proteomes" id="UP000093053">
    <property type="component" value="Chromosome"/>
</dbReference>
<dbReference type="RefSeq" id="WP_065919783.1">
    <property type="nucleotide sequence ID" value="NZ_CP016793.1"/>
</dbReference>
<dbReference type="OrthoDB" id="8216186at2"/>
<accession>A0A1B2HUS4</accession>
<gene>
    <name evidence="1" type="ORF">BBK82_41345</name>
</gene>
<sequence length="258" mass="29532">MIRFRFRLRPLADVEPWGDRTLHWFALTDGWYWIEVDGHRLFHHPANADVGQPSPVDYYVVRLWEDVQEVLPALLEPVPADLVHLMTSDQDAWYGMAAEDAETALDWYSSHFMYTSYLAASPYILWWRSVADQDTITVDWRHRAGSGSGLDCTVPRRGRATVATEMFLRAVEEFDRELIAAMDQRIADIEAGGLAADIRVDLEQLRHEHRHRAGSLAAAMRRVPATDWTAVREDAARIFSTRTPDVQKPLGWSESQSV</sequence>
<protein>
    <submittedName>
        <fullName evidence="1">Uncharacterized protein</fullName>
    </submittedName>
</protein>